<evidence type="ECO:0000256" key="3">
    <source>
        <dbReference type="ARBA" id="ARBA00023285"/>
    </source>
</evidence>
<evidence type="ECO:0000256" key="2">
    <source>
        <dbReference type="ARBA" id="ARBA00023235"/>
    </source>
</evidence>
<name>A0ABN1W393_9PSEU</name>
<organism evidence="5 6">
    <name type="scientific">Prauserella halophila</name>
    <dbReference type="NCBI Taxonomy" id="185641"/>
    <lineage>
        <taxon>Bacteria</taxon>
        <taxon>Bacillati</taxon>
        <taxon>Actinomycetota</taxon>
        <taxon>Actinomycetes</taxon>
        <taxon>Pseudonocardiales</taxon>
        <taxon>Pseudonocardiaceae</taxon>
        <taxon>Prauserella</taxon>
    </lineage>
</organism>
<keyword evidence="6" id="KW-1185">Reference proteome</keyword>
<keyword evidence="1" id="KW-0846">Cobalamin</keyword>
<reference evidence="5 6" key="1">
    <citation type="journal article" date="2019" name="Int. J. Syst. Evol. Microbiol.">
        <title>The Global Catalogue of Microorganisms (GCM) 10K type strain sequencing project: providing services to taxonomists for standard genome sequencing and annotation.</title>
        <authorList>
            <consortium name="The Broad Institute Genomics Platform"/>
            <consortium name="The Broad Institute Genome Sequencing Center for Infectious Disease"/>
            <person name="Wu L."/>
            <person name="Ma J."/>
        </authorList>
    </citation>
    <scope>NUCLEOTIDE SEQUENCE [LARGE SCALE GENOMIC DNA]</scope>
    <source>
        <strain evidence="5 6">JCM 13023</strain>
    </source>
</reference>
<protein>
    <submittedName>
        <fullName evidence="5">Methylaspartate mutase</fullName>
    </submittedName>
</protein>
<dbReference type="SUPFAM" id="SSF51703">
    <property type="entry name" value="Cobalamin (vitamin B12)-dependent enzymes"/>
    <property type="match status" value="1"/>
</dbReference>
<dbReference type="Gene3D" id="3.20.20.240">
    <property type="entry name" value="Methylmalonyl-CoA mutase"/>
    <property type="match status" value="1"/>
</dbReference>
<evidence type="ECO:0000313" key="6">
    <source>
        <dbReference type="Proteomes" id="UP001500653"/>
    </source>
</evidence>
<proteinExistence type="predicted"/>
<dbReference type="Pfam" id="PF06368">
    <property type="entry name" value="Met_asp_mut_E"/>
    <property type="match status" value="1"/>
</dbReference>
<feature type="region of interest" description="Disordered" evidence="4">
    <location>
        <begin position="427"/>
        <end position="446"/>
    </location>
</feature>
<evidence type="ECO:0000256" key="4">
    <source>
        <dbReference type="SAM" id="MobiDB-lite"/>
    </source>
</evidence>
<dbReference type="Proteomes" id="UP001500653">
    <property type="component" value="Unassembled WGS sequence"/>
</dbReference>
<accession>A0ABN1W393</accession>
<keyword evidence="3" id="KW-0170">Cobalt</keyword>
<sequence>MSRDPAPVQCRDTAPVPEPNGSFAAVVRDAADTGELVVQPRMGFSAPERMRAGLSATRDADAATVGTITLDSYTRVGDFAALRRADADGTDLNGYPLVTADKTVTTTMLDDVRTARFPVQVRHGSARPGPIVDTLIELGIDATEGGPVSYCLPYGRVPLRESVGAWASATARFATVGPRAHVETFGGCMLGQLCPPALLIAVSVLEGMFFAQHGIRSVSLSLTQQTSMHQDLEALHALRAIADRHLTGLDRHIVVYAYMGVYPRSASGAVTLLTDSARLAVLGGAERLIVKTAAEAFRIPTIEENVIALEQAAATARHDVPDGEAVPDTGIRADADTLIEAVLALDDDIGAALVKAFELGLLDVPYCLHTDNAGRTRSYVDESGRVCWSDVGSLPVRPGADLRPRHVGSAELLGALNHVRHRYDAAEPEETYDLPAGTAAPRSRPA</sequence>
<evidence type="ECO:0000256" key="1">
    <source>
        <dbReference type="ARBA" id="ARBA00022628"/>
    </source>
</evidence>
<comment type="caution">
    <text evidence="5">The sequence shown here is derived from an EMBL/GenBank/DDBJ whole genome shotgun (WGS) entry which is preliminary data.</text>
</comment>
<dbReference type="InterPro" id="IPR006396">
    <property type="entry name" value="Glu_mut_E"/>
</dbReference>
<gene>
    <name evidence="5" type="ORF">GCM10009676_09680</name>
</gene>
<keyword evidence="2" id="KW-0413">Isomerase</keyword>
<dbReference type="InterPro" id="IPR016176">
    <property type="entry name" value="Cbl-dep_enz_cat"/>
</dbReference>
<dbReference type="PIRSF" id="PIRSF001495">
    <property type="entry name" value="Met_asp_mut_epsi"/>
    <property type="match status" value="1"/>
</dbReference>
<feature type="region of interest" description="Disordered" evidence="4">
    <location>
        <begin position="1"/>
        <end position="20"/>
    </location>
</feature>
<dbReference type="EMBL" id="BAAALN010000003">
    <property type="protein sequence ID" value="GAA1229221.1"/>
    <property type="molecule type" value="Genomic_DNA"/>
</dbReference>
<evidence type="ECO:0000313" key="5">
    <source>
        <dbReference type="EMBL" id="GAA1229221.1"/>
    </source>
</evidence>
<dbReference type="RefSeq" id="WP_253862746.1">
    <property type="nucleotide sequence ID" value="NZ_BAAALN010000003.1"/>
</dbReference>